<sequence length="38" mass="3798">MKLMKRGIAFAAAMASMPLAGAFVGASTAMAVEVNKGP</sequence>
<comment type="caution">
    <text evidence="2">The sequence shown here is derived from an EMBL/GenBank/DDBJ whole genome shotgun (WGS) entry which is preliminary data.</text>
</comment>
<dbReference type="Proteomes" id="UP000003822">
    <property type="component" value="Unassembled WGS sequence"/>
</dbReference>
<keyword evidence="3" id="KW-1185">Reference proteome</keyword>
<accession>G9PG51</accession>
<dbReference type="HOGENOM" id="CLU_3323481_0_0_11"/>
<dbReference type="AlphaFoldDB" id="G9PG51"/>
<gene>
    <name evidence="2" type="ORF">HMPREF0045_01173</name>
</gene>
<evidence type="ECO:0000313" key="3">
    <source>
        <dbReference type="Proteomes" id="UP000003822"/>
    </source>
</evidence>
<keyword evidence="1" id="KW-0732">Signal</keyword>
<feature type="chain" id="PRO_5038638768" evidence="1">
    <location>
        <begin position="23"/>
        <end position="38"/>
    </location>
</feature>
<feature type="signal peptide" evidence="1">
    <location>
        <begin position="1"/>
        <end position="22"/>
    </location>
</feature>
<protein>
    <submittedName>
        <fullName evidence="2">Uncharacterized protein</fullName>
    </submittedName>
</protein>
<name>G9PG51_9ACTO</name>
<dbReference type="EMBL" id="ACRN01000008">
    <property type="protein sequence ID" value="EHM88062.1"/>
    <property type="molecule type" value="Genomic_DNA"/>
</dbReference>
<organism evidence="2 3">
    <name type="scientific">Actinomyces graevenitzii C83</name>
    <dbReference type="NCBI Taxonomy" id="435830"/>
    <lineage>
        <taxon>Bacteria</taxon>
        <taxon>Bacillati</taxon>
        <taxon>Actinomycetota</taxon>
        <taxon>Actinomycetes</taxon>
        <taxon>Actinomycetales</taxon>
        <taxon>Actinomycetaceae</taxon>
        <taxon>Actinomyces</taxon>
    </lineage>
</organism>
<evidence type="ECO:0000313" key="2">
    <source>
        <dbReference type="EMBL" id="EHM88062.1"/>
    </source>
</evidence>
<reference evidence="2 3" key="1">
    <citation type="submission" date="2011-10" db="EMBL/GenBank/DDBJ databases">
        <title>The Genome Sequence of Actinomyces graevenitzii C83.</title>
        <authorList>
            <consortium name="The Broad Institute Genome Sequencing Platform"/>
            <consortium name="The Broad Institute Genome Sequencing Center for Infectious Disease"/>
            <person name="Earl A."/>
            <person name="Ward D."/>
            <person name="Feldgarden M."/>
            <person name="Gevers D."/>
            <person name="Sibley C.D."/>
            <person name="Field T.R."/>
            <person name="Grinwis M."/>
            <person name="Eshaghurshan C.S."/>
            <person name="Surette M.G."/>
            <person name="Young S.K."/>
            <person name="Zeng Q."/>
            <person name="Gargeya S."/>
            <person name="Fitzgerald M."/>
            <person name="Haas B."/>
            <person name="Abouelleil A."/>
            <person name="Alvarado L."/>
            <person name="Arachchi H.M."/>
            <person name="Berlin A."/>
            <person name="Brown A."/>
            <person name="Chapman S.B."/>
            <person name="Chen Z."/>
            <person name="Dunbar C."/>
            <person name="Freedman E."/>
            <person name="Gearin G."/>
            <person name="Goldberg J."/>
            <person name="Griggs A."/>
            <person name="Gujja S."/>
            <person name="Heiman D."/>
            <person name="Howarth C."/>
            <person name="Larson L."/>
            <person name="Lui A."/>
            <person name="MacDonald P.J.P."/>
            <person name="Montmayeur A."/>
            <person name="Murphy C."/>
            <person name="Neiman D."/>
            <person name="Pearson M."/>
            <person name="Priest M."/>
            <person name="Roberts A."/>
            <person name="Saif S."/>
            <person name="Shea T."/>
            <person name="Shenoy N."/>
            <person name="Sisk P."/>
            <person name="Stolte C."/>
            <person name="Sykes S."/>
            <person name="Wortman J."/>
            <person name="Nusbaum C."/>
            <person name="Birren B."/>
        </authorList>
    </citation>
    <scope>NUCLEOTIDE SEQUENCE [LARGE SCALE GENOMIC DNA]</scope>
    <source>
        <strain evidence="2 3">C83</strain>
    </source>
</reference>
<proteinExistence type="predicted"/>
<evidence type="ECO:0000256" key="1">
    <source>
        <dbReference type="SAM" id="SignalP"/>
    </source>
</evidence>